<dbReference type="GO" id="GO:0005874">
    <property type="term" value="C:microtubule"/>
    <property type="evidence" value="ECO:0007669"/>
    <property type="project" value="UniProtKB-KW"/>
</dbReference>
<dbReference type="GO" id="GO:0036064">
    <property type="term" value="C:ciliary basal body"/>
    <property type="evidence" value="ECO:0007669"/>
    <property type="project" value="TreeGrafter"/>
</dbReference>
<evidence type="ECO:0000256" key="10">
    <source>
        <dbReference type="ARBA" id="ARBA00023273"/>
    </source>
</evidence>
<evidence type="ECO:0000256" key="6">
    <source>
        <dbReference type="ARBA" id="ARBA00022741"/>
    </source>
</evidence>
<dbReference type="AlphaFoldDB" id="A0AAD5XXM3"/>
<dbReference type="Proteomes" id="UP001211065">
    <property type="component" value="Unassembled WGS sequence"/>
</dbReference>
<reference evidence="11" key="1">
    <citation type="submission" date="2020-05" db="EMBL/GenBank/DDBJ databases">
        <title>Phylogenomic resolution of chytrid fungi.</title>
        <authorList>
            <person name="Stajich J.E."/>
            <person name="Amses K."/>
            <person name="Simmons R."/>
            <person name="Seto K."/>
            <person name="Myers J."/>
            <person name="Bonds A."/>
            <person name="Quandt C.A."/>
            <person name="Barry K."/>
            <person name="Liu P."/>
            <person name="Grigoriev I."/>
            <person name="Longcore J.E."/>
            <person name="James T.Y."/>
        </authorList>
    </citation>
    <scope>NUCLEOTIDE SEQUENCE</scope>
    <source>
        <strain evidence="11">JEL0476</strain>
    </source>
</reference>
<evidence type="ECO:0000313" key="11">
    <source>
        <dbReference type="EMBL" id="KAJ3213584.1"/>
    </source>
</evidence>
<gene>
    <name evidence="11" type="primary">TTLL1_2</name>
    <name evidence="11" type="ORF">HK099_007280</name>
</gene>
<organism evidence="11 12">
    <name type="scientific">Clydaea vesicula</name>
    <dbReference type="NCBI Taxonomy" id="447962"/>
    <lineage>
        <taxon>Eukaryota</taxon>
        <taxon>Fungi</taxon>
        <taxon>Fungi incertae sedis</taxon>
        <taxon>Chytridiomycota</taxon>
        <taxon>Chytridiomycota incertae sedis</taxon>
        <taxon>Chytridiomycetes</taxon>
        <taxon>Lobulomycetales</taxon>
        <taxon>Lobulomycetaceae</taxon>
        <taxon>Clydaea</taxon>
    </lineage>
</organism>
<dbReference type="GO" id="GO:0005524">
    <property type="term" value="F:ATP binding"/>
    <property type="evidence" value="ECO:0007669"/>
    <property type="project" value="UniProtKB-KW"/>
</dbReference>
<evidence type="ECO:0000256" key="3">
    <source>
        <dbReference type="ARBA" id="ARBA00022490"/>
    </source>
</evidence>
<keyword evidence="4" id="KW-0436">Ligase</keyword>
<keyword evidence="5" id="KW-0493">Microtubule</keyword>
<keyword evidence="3" id="KW-0963">Cytoplasm</keyword>
<evidence type="ECO:0000256" key="1">
    <source>
        <dbReference type="ARBA" id="ARBA00004120"/>
    </source>
</evidence>
<evidence type="ECO:0000256" key="7">
    <source>
        <dbReference type="ARBA" id="ARBA00022840"/>
    </source>
</evidence>
<keyword evidence="10" id="KW-0966">Cell projection</keyword>
<evidence type="ECO:0000256" key="5">
    <source>
        <dbReference type="ARBA" id="ARBA00022701"/>
    </source>
</evidence>
<name>A0AAD5XXM3_9FUNG</name>
<keyword evidence="8" id="KW-0969">Cilium</keyword>
<dbReference type="InterPro" id="IPR004344">
    <property type="entry name" value="TTL/TTLL_fam"/>
</dbReference>
<evidence type="ECO:0000256" key="4">
    <source>
        <dbReference type="ARBA" id="ARBA00022598"/>
    </source>
</evidence>
<evidence type="ECO:0000256" key="8">
    <source>
        <dbReference type="ARBA" id="ARBA00023069"/>
    </source>
</evidence>
<keyword evidence="9" id="KW-0206">Cytoskeleton</keyword>
<dbReference type="PANTHER" id="PTHR12241:SF31">
    <property type="entry name" value="POLYGLUTAMYLASE COMPLEX SUBUNIT TTLL1"/>
    <property type="match status" value="1"/>
</dbReference>
<dbReference type="EMBL" id="JADGJW010000696">
    <property type="protein sequence ID" value="KAJ3213584.1"/>
    <property type="molecule type" value="Genomic_DNA"/>
</dbReference>
<proteinExistence type="inferred from homology"/>
<dbReference type="GO" id="GO:0070740">
    <property type="term" value="F:tubulin-glutamic acid ligase activity"/>
    <property type="evidence" value="ECO:0007669"/>
    <property type="project" value="TreeGrafter"/>
</dbReference>
<comment type="similarity">
    <text evidence="2">Belongs to the tubulin polyglutamylase family.</text>
</comment>
<dbReference type="PANTHER" id="PTHR12241">
    <property type="entry name" value="TUBULIN POLYGLUTAMYLASE"/>
    <property type="match status" value="1"/>
</dbReference>
<comment type="subcellular location">
    <subcellularLocation>
        <location evidence="1">Cytoplasm</location>
        <location evidence="1">Cytoskeleton</location>
        <location evidence="1">Cilium basal body</location>
    </subcellularLocation>
</comment>
<accession>A0AAD5XXM3</accession>
<dbReference type="GO" id="GO:0015631">
    <property type="term" value="F:tubulin binding"/>
    <property type="evidence" value="ECO:0007669"/>
    <property type="project" value="TreeGrafter"/>
</dbReference>
<keyword evidence="12" id="KW-1185">Reference proteome</keyword>
<sequence>MEKKKEVKWMTDIDKSCLKANFEKRGWVEGTVDDWNFYWAGVGNYRTLMESQRLNENQIVNHFPNHSELTRKDLMVKNIKRYKKEIEKTNPTELKYL</sequence>
<keyword evidence="7" id="KW-0067">ATP-binding</keyword>
<evidence type="ECO:0000313" key="12">
    <source>
        <dbReference type="Proteomes" id="UP001211065"/>
    </source>
</evidence>
<dbReference type="GO" id="GO:0000226">
    <property type="term" value="P:microtubule cytoskeleton organization"/>
    <property type="evidence" value="ECO:0007669"/>
    <property type="project" value="TreeGrafter"/>
</dbReference>
<evidence type="ECO:0000256" key="2">
    <source>
        <dbReference type="ARBA" id="ARBA00006118"/>
    </source>
</evidence>
<comment type="caution">
    <text evidence="11">The sequence shown here is derived from an EMBL/GenBank/DDBJ whole genome shotgun (WGS) entry which is preliminary data.</text>
</comment>
<protein>
    <submittedName>
        <fullName evidence="11">Tubulin polyglutamylase ttll1</fullName>
    </submittedName>
</protein>
<dbReference type="Pfam" id="PF03133">
    <property type="entry name" value="TTL"/>
    <property type="match status" value="1"/>
</dbReference>
<keyword evidence="6" id="KW-0547">Nucleotide-binding</keyword>
<feature type="non-terminal residue" evidence="11">
    <location>
        <position position="1"/>
    </location>
</feature>
<evidence type="ECO:0000256" key="9">
    <source>
        <dbReference type="ARBA" id="ARBA00023212"/>
    </source>
</evidence>